<keyword evidence="2" id="KW-1133">Transmembrane helix</keyword>
<name>A0A0D8BL86_9ACTN</name>
<dbReference type="OrthoDB" id="9956541at2"/>
<feature type="transmembrane region" description="Helical" evidence="2">
    <location>
        <begin position="66"/>
        <end position="87"/>
    </location>
</feature>
<evidence type="ECO:0000256" key="1">
    <source>
        <dbReference type="SAM" id="MobiDB-lite"/>
    </source>
</evidence>
<dbReference type="AlphaFoldDB" id="A0A0D8BL86"/>
<comment type="caution">
    <text evidence="3">The sequence shown here is derived from an EMBL/GenBank/DDBJ whole genome shotgun (WGS) entry which is preliminary data.</text>
</comment>
<dbReference type="Proteomes" id="UP000032545">
    <property type="component" value="Unassembled WGS sequence"/>
</dbReference>
<evidence type="ECO:0000256" key="2">
    <source>
        <dbReference type="SAM" id="Phobius"/>
    </source>
</evidence>
<feature type="region of interest" description="Disordered" evidence="1">
    <location>
        <begin position="1"/>
        <end position="65"/>
    </location>
</feature>
<dbReference type="PATRIC" id="fig|1502723.3.peg.2259"/>
<evidence type="ECO:0000313" key="4">
    <source>
        <dbReference type="Proteomes" id="UP000032545"/>
    </source>
</evidence>
<feature type="region of interest" description="Disordered" evidence="1">
    <location>
        <begin position="87"/>
        <end position="112"/>
    </location>
</feature>
<keyword evidence="4" id="KW-1185">Reference proteome</keyword>
<accession>A0A0D8BL86</accession>
<keyword evidence="2" id="KW-0472">Membrane</keyword>
<sequence>MPGARPSLRRQAVGGRSRGQVPPASPGGPVLLRHDLAGTASRDASSIDQGGRGARSNRRTPAGGPLLRRAAGLILGLAVLIPAATAWDGSHGSHGNPAPSGRPPVAAGASQH</sequence>
<keyword evidence="2" id="KW-0812">Transmembrane</keyword>
<reference evidence="3 4" key="2">
    <citation type="journal article" date="2016" name="Genome Announc.">
        <title>Permanent Draft Genome Sequences for Two Variants of Frankia sp. Strain CpI1, the First Frankia Strain Isolated from Root Nodules of Comptonia peregrina.</title>
        <authorList>
            <person name="Oshone R."/>
            <person name="Hurst S.G.IV."/>
            <person name="Abebe-Akele F."/>
            <person name="Simpson S."/>
            <person name="Morris K."/>
            <person name="Thomas W.K."/>
            <person name="Tisa L.S."/>
        </authorList>
    </citation>
    <scope>NUCLEOTIDE SEQUENCE [LARGE SCALE GENOMIC DNA]</scope>
    <source>
        <strain evidence="4">CpI1-S</strain>
    </source>
</reference>
<evidence type="ECO:0000313" key="3">
    <source>
        <dbReference type="EMBL" id="KJE25038.1"/>
    </source>
</evidence>
<gene>
    <name evidence="3" type="ORF">FF36_00650</name>
</gene>
<reference evidence="4" key="1">
    <citation type="submission" date="2015-02" db="EMBL/GenBank/DDBJ databases">
        <title>Draft Genome of Frankia sp. CpI1-S.</title>
        <authorList>
            <person name="Oshone R.T."/>
            <person name="Ngom M."/>
            <person name="Ghodhbane-Gtari F."/>
            <person name="Gtari M."/>
            <person name="Morris K."/>
            <person name="Thomas K."/>
            <person name="Sen A."/>
            <person name="Tisa L.S."/>
        </authorList>
    </citation>
    <scope>NUCLEOTIDE SEQUENCE [LARGE SCALE GENOMIC DNA]</scope>
    <source>
        <strain evidence="4">CpI1-S</strain>
    </source>
</reference>
<dbReference type="EMBL" id="JYFN01000003">
    <property type="protein sequence ID" value="KJE25038.1"/>
    <property type="molecule type" value="Genomic_DNA"/>
</dbReference>
<proteinExistence type="predicted"/>
<protein>
    <submittedName>
        <fullName evidence="3">Uncharacterized protein</fullName>
    </submittedName>
</protein>
<organism evidence="3 4">
    <name type="scientific">Frankia torreyi</name>
    <dbReference type="NCBI Taxonomy" id="1856"/>
    <lineage>
        <taxon>Bacteria</taxon>
        <taxon>Bacillati</taxon>
        <taxon>Actinomycetota</taxon>
        <taxon>Actinomycetes</taxon>
        <taxon>Frankiales</taxon>
        <taxon>Frankiaceae</taxon>
        <taxon>Frankia</taxon>
    </lineage>
</organism>